<dbReference type="Pfam" id="PF11951">
    <property type="entry name" value="Fungal_trans_2"/>
    <property type="match status" value="1"/>
</dbReference>
<evidence type="ECO:0000313" key="3">
    <source>
        <dbReference type="Proteomes" id="UP001610335"/>
    </source>
</evidence>
<evidence type="ECO:0000256" key="1">
    <source>
        <dbReference type="SAM" id="MobiDB-lite"/>
    </source>
</evidence>
<reference evidence="2 3" key="1">
    <citation type="submission" date="2024-07" db="EMBL/GenBank/DDBJ databases">
        <title>Section-level genome sequencing and comparative genomics of Aspergillus sections Usti and Cavernicolus.</title>
        <authorList>
            <consortium name="Lawrence Berkeley National Laboratory"/>
            <person name="Nybo J.L."/>
            <person name="Vesth T.C."/>
            <person name="Theobald S."/>
            <person name="Frisvad J.C."/>
            <person name="Larsen T.O."/>
            <person name="Kjaerboelling I."/>
            <person name="Rothschild-Mancinelli K."/>
            <person name="Lyhne E.K."/>
            <person name="Kogle M.E."/>
            <person name="Barry K."/>
            <person name="Clum A."/>
            <person name="Na H."/>
            <person name="Ledsgaard L."/>
            <person name="Lin J."/>
            <person name="Lipzen A."/>
            <person name="Kuo A."/>
            <person name="Riley R."/>
            <person name="Mondo S."/>
            <person name="LaButti K."/>
            <person name="Haridas S."/>
            <person name="Pangalinan J."/>
            <person name="Salamov A.A."/>
            <person name="Simmons B.A."/>
            <person name="Magnuson J.K."/>
            <person name="Chen J."/>
            <person name="Drula E."/>
            <person name="Henrissat B."/>
            <person name="Wiebenga A."/>
            <person name="Lubbers R.J."/>
            <person name="Gomes A.C."/>
            <person name="Makela M.R."/>
            <person name="Stajich J."/>
            <person name="Grigoriev I.V."/>
            <person name="Mortensen U.H."/>
            <person name="De vries R.P."/>
            <person name="Baker S.E."/>
            <person name="Andersen M.R."/>
        </authorList>
    </citation>
    <scope>NUCLEOTIDE SEQUENCE [LARGE SCALE GENOMIC DNA]</scope>
    <source>
        <strain evidence="2 3">CBS 600.67</strain>
    </source>
</reference>
<comment type="caution">
    <text evidence="2">The sequence shown here is derived from an EMBL/GenBank/DDBJ whole genome shotgun (WGS) entry which is preliminary data.</text>
</comment>
<gene>
    <name evidence="2" type="ORF">BDW59DRAFT_167841</name>
</gene>
<evidence type="ECO:0000313" key="2">
    <source>
        <dbReference type="EMBL" id="KAL2812335.1"/>
    </source>
</evidence>
<dbReference type="EMBL" id="JBFXLS010000186">
    <property type="protein sequence ID" value="KAL2812335.1"/>
    <property type="molecule type" value="Genomic_DNA"/>
</dbReference>
<dbReference type="InterPro" id="IPR021858">
    <property type="entry name" value="Fun_TF"/>
</dbReference>
<sequence>MEFAEFTFLNTTGASLSQPAAKRMRAHITKTNFAKRRQRLSKPTGIETESRTKRTRTTSPESHPDVVLPPIPTQPDLAANITAFHKLQELVFLEGRHSPDSPSEAVWFNLIASDPALVEATMAVAVRQWSPDNSWQSKADYHSYIAVNLIKQRITSTTTRTDGVLGAVITMAFGAALAQDDYAWNVHIDGLAHIIKDRESRNPHTMPTWFLDLVVQDSINSIFNYPRVWHQSIIQALGDYHDQRILQLAAIHDSVVQLQNTINSHRKHPSDAAVIAQVIEEPLARLHYETRSLRTKNNPHIDAAARSIELVLYLLWPSQTGAHLTLLAGELGDAMSRYPIKGCSYMDLTSFQLMIGAVAADKGSPARTWFVDRLSRAVRWMQTRGWREPLNILQRRFMSDVDVGLMGRRFKDLWKELHDIDVTLEFQSSVETLQ</sequence>
<proteinExistence type="predicted"/>
<evidence type="ECO:0008006" key="4">
    <source>
        <dbReference type="Google" id="ProtNLM"/>
    </source>
</evidence>
<dbReference type="PANTHER" id="PTHR37540">
    <property type="entry name" value="TRANSCRIPTION FACTOR (ACR-2), PUTATIVE-RELATED-RELATED"/>
    <property type="match status" value="1"/>
</dbReference>
<dbReference type="PANTHER" id="PTHR37540:SF5">
    <property type="entry name" value="TRANSCRIPTION FACTOR DOMAIN-CONTAINING PROTEIN"/>
    <property type="match status" value="1"/>
</dbReference>
<name>A0ABR4HA57_9EURO</name>
<accession>A0ABR4HA57</accession>
<dbReference type="Proteomes" id="UP001610335">
    <property type="component" value="Unassembled WGS sequence"/>
</dbReference>
<protein>
    <recommendedName>
        <fullName evidence="4">Fungal-specific transcription factor domain-containing protein</fullName>
    </recommendedName>
</protein>
<organism evidence="2 3">
    <name type="scientific">Aspergillus cavernicola</name>
    <dbReference type="NCBI Taxonomy" id="176166"/>
    <lineage>
        <taxon>Eukaryota</taxon>
        <taxon>Fungi</taxon>
        <taxon>Dikarya</taxon>
        <taxon>Ascomycota</taxon>
        <taxon>Pezizomycotina</taxon>
        <taxon>Eurotiomycetes</taxon>
        <taxon>Eurotiomycetidae</taxon>
        <taxon>Eurotiales</taxon>
        <taxon>Aspergillaceae</taxon>
        <taxon>Aspergillus</taxon>
        <taxon>Aspergillus subgen. Nidulantes</taxon>
    </lineage>
</organism>
<feature type="region of interest" description="Disordered" evidence="1">
    <location>
        <begin position="35"/>
        <end position="66"/>
    </location>
</feature>
<keyword evidence="3" id="KW-1185">Reference proteome</keyword>